<proteinExistence type="predicted"/>
<comment type="caution">
    <text evidence="1">The sequence shown here is derived from an EMBL/GenBank/DDBJ whole genome shotgun (WGS) entry which is preliminary data.</text>
</comment>
<organism evidence="1 2">
    <name type="scientific">Marine Group I thaumarchaeote SCGC AAA799-N04</name>
    <dbReference type="NCBI Taxonomy" id="1502293"/>
    <lineage>
        <taxon>Archaea</taxon>
        <taxon>Nitrososphaerota</taxon>
        <taxon>Marine Group I</taxon>
    </lineage>
</organism>
<gene>
    <name evidence="1" type="ORF">AAA799N04_00268</name>
</gene>
<sequence length="133" mass="14798">MANSEGALNLYAEKCKKLLEESEIRFAGIVDKDGQLISGGFKEGLTPYEGDETRLQSFLEFVSKASIRKEYDESLGPINYLAARRDKAVLVSFPFPITQILLLISAEPTANIENLAKKVVEIFTDVTKRLSKP</sequence>
<dbReference type="PATRIC" id="fig|1502293.3.peg.258"/>
<keyword evidence="2" id="KW-1185">Reference proteome</keyword>
<dbReference type="Pfam" id="PF20364">
    <property type="entry name" value="DUF6659"/>
    <property type="match status" value="1"/>
</dbReference>
<evidence type="ECO:0000313" key="1">
    <source>
        <dbReference type="EMBL" id="KEQ57318.1"/>
    </source>
</evidence>
<protein>
    <recommendedName>
        <fullName evidence="3">Roadblock/LAMTOR2 domain-containing protein</fullName>
    </recommendedName>
</protein>
<evidence type="ECO:0000313" key="2">
    <source>
        <dbReference type="Proteomes" id="UP000028059"/>
    </source>
</evidence>
<evidence type="ECO:0008006" key="3">
    <source>
        <dbReference type="Google" id="ProtNLM"/>
    </source>
</evidence>
<name>A0A081RQ45_9ARCH</name>
<dbReference type="InterPro" id="IPR046600">
    <property type="entry name" value="DUF6659"/>
</dbReference>
<dbReference type="Proteomes" id="UP000028059">
    <property type="component" value="Unassembled WGS sequence"/>
</dbReference>
<reference evidence="1 2" key="1">
    <citation type="submission" date="2014-06" db="EMBL/GenBank/DDBJ databases">
        <authorList>
            <person name="Ngugi D.K."/>
            <person name="Blom J."/>
            <person name="Alam I."/>
            <person name="Rashid M."/>
            <person name="Ba Alawi W."/>
            <person name="Zhang G."/>
            <person name="Hikmawan T."/>
            <person name="Guan Y."/>
            <person name="Antunes A."/>
            <person name="Siam R."/>
            <person name="ElDorry H."/>
            <person name="Bajic V."/>
            <person name="Stingl U."/>
        </authorList>
    </citation>
    <scope>NUCLEOTIDE SEQUENCE [LARGE SCALE GENOMIC DNA]</scope>
    <source>
        <strain evidence="1">SCGC AAA799-N04</strain>
    </source>
</reference>
<accession>A0A081RQ45</accession>
<dbReference type="AlphaFoldDB" id="A0A081RQ45"/>
<dbReference type="EMBL" id="JOKN01000002">
    <property type="protein sequence ID" value="KEQ57318.1"/>
    <property type="molecule type" value="Genomic_DNA"/>
</dbReference>